<comment type="caution">
    <text evidence="2">The sequence shown here is derived from an EMBL/GenBank/DDBJ whole genome shotgun (WGS) entry which is preliminary data.</text>
</comment>
<dbReference type="Gene3D" id="3.40.50.150">
    <property type="entry name" value="Vaccinia Virus protein VP39"/>
    <property type="match status" value="1"/>
</dbReference>
<protein>
    <submittedName>
        <fullName evidence="2">tRNA (Adenine(22)-N(1))-methyltransferase TrmK</fullName>
    </submittedName>
</protein>
<evidence type="ECO:0000313" key="2">
    <source>
        <dbReference type="EMBL" id="RDW21782.1"/>
    </source>
</evidence>
<feature type="coiled-coil region" evidence="1">
    <location>
        <begin position="193"/>
        <end position="227"/>
    </location>
</feature>
<keyword evidence="3" id="KW-1185">Reference proteome</keyword>
<dbReference type="PANTHER" id="PTHR38451">
    <property type="entry name" value="TRNA (ADENINE(22)-N(1))-METHYLTRANSFERASE"/>
    <property type="match status" value="1"/>
</dbReference>
<reference evidence="3" key="1">
    <citation type="submission" date="2017-11" db="EMBL/GenBank/DDBJ databases">
        <authorList>
            <person name="Zhu W."/>
        </authorList>
    </citation>
    <scope>NUCLEOTIDE SEQUENCE [LARGE SCALE GENOMIC DNA]</scope>
    <source>
        <strain evidence="3">CAU 1051</strain>
    </source>
</reference>
<dbReference type="GO" id="GO:0160105">
    <property type="term" value="F:tRNA (adenine(22)-N1)-methyltransferase activity"/>
    <property type="evidence" value="ECO:0007669"/>
    <property type="project" value="InterPro"/>
</dbReference>
<dbReference type="AlphaFoldDB" id="A0A3D8Q164"/>
<accession>A0A3D8Q164</accession>
<organism evidence="2 3">
    <name type="scientific">Oceanobacillus chungangensis</name>
    <dbReference type="NCBI Taxonomy" id="1229152"/>
    <lineage>
        <taxon>Bacteria</taxon>
        <taxon>Bacillati</taxon>
        <taxon>Bacillota</taxon>
        <taxon>Bacilli</taxon>
        <taxon>Bacillales</taxon>
        <taxon>Bacillaceae</taxon>
        <taxon>Oceanobacillus</taxon>
    </lineage>
</organism>
<dbReference type="Gene3D" id="1.10.287.1890">
    <property type="match status" value="1"/>
</dbReference>
<keyword evidence="2" id="KW-0489">Methyltransferase</keyword>
<dbReference type="Pfam" id="PF04816">
    <property type="entry name" value="TrmK"/>
    <property type="match status" value="1"/>
</dbReference>
<keyword evidence="1" id="KW-0175">Coiled coil</keyword>
<dbReference type="SUPFAM" id="SSF53335">
    <property type="entry name" value="S-adenosyl-L-methionine-dependent methyltransferases"/>
    <property type="match status" value="1"/>
</dbReference>
<dbReference type="PANTHER" id="PTHR38451:SF1">
    <property type="entry name" value="TRNA (ADENINE(22)-N(1))-METHYLTRANSFERASE"/>
    <property type="match status" value="1"/>
</dbReference>
<dbReference type="OrthoDB" id="5881184at2"/>
<dbReference type="PIRSF" id="PIRSF018637">
    <property type="entry name" value="TrmK"/>
    <property type="match status" value="1"/>
</dbReference>
<dbReference type="EMBL" id="PIOD01000002">
    <property type="protein sequence ID" value="RDW21782.1"/>
    <property type="molecule type" value="Genomic_DNA"/>
</dbReference>
<dbReference type="RefSeq" id="WP_115748237.1">
    <property type="nucleotide sequence ID" value="NZ_PIOD01000002.1"/>
</dbReference>
<dbReference type="Proteomes" id="UP000256520">
    <property type="component" value="Unassembled WGS sequence"/>
</dbReference>
<dbReference type="InterPro" id="IPR029063">
    <property type="entry name" value="SAM-dependent_MTases_sf"/>
</dbReference>
<evidence type="ECO:0000313" key="3">
    <source>
        <dbReference type="Proteomes" id="UP000256520"/>
    </source>
</evidence>
<keyword evidence="2" id="KW-0808">Transferase</keyword>
<gene>
    <name evidence="2" type="ORF">CWR45_02590</name>
</gene>
<dbReference type="InterPro" id="IPR006901">
    <property type="entry name" value="TrmK"/>
</dbReference>
<evidence type="ECO:0000256" key="1">
    <source>
        <dbReference type="SAM" id="Coils"/>
    </source>
</evidence>
<sequence length="239" mass="27427">MTQTLNLSKRLTKVASYLPKGAKFADIGSDHAYLPCYVCLQDKSAKAIAGEVNEGPFQSALKTVQYYQLNECIEVRLGNGLEVLNNQDNVEQIVIAGMGGALIKTILEEGKAKVQYAKRIIAQPNIDARSVRKWLDENNFIIKSEEVVEENQHIYEIIVADKAEDDTIKRQDLNQKQLLFGPLLLENKTKVFYEKWKSEQEKTERIINQIKQAKLKDEQKLKRFEEELIWIKEVLDDEA</sequence>
<dbReference type="GO" id="GO:0032259">
    <property type="term" value="P:methylation"/>
    <property type="evidence" value="ECO:0007669"/>
    <property type="project" value="UniProtKB-KW"/>
</dbReference>
<proteinExistence type="predicted"/>
<name>A0A3D8Q164_9BACI</name>